<dbReference type="CDD" id="cd14014">
    <property type="entry name" value="STKc_PknB_like"/>
    <property type="match status" value="1"/>
</dbReference>
<reference evidence="13 14" key="1">
    <citation type="journal article" date="2009" name="Stand. Genomic Sci.">
        <title>Complete genome sequence of Stackebrandtia nassauensis type strain (LLR-40K-21).</title>
        <authorList>
            <person name="Munk C."/>
            <person name="Lapidus A."/>
            <person name="Copeland A."/>
            <person name="Jando M."/>
            <person name="Mayilraj S."/>
            <person name="Glavina Del Rio T."/>
            <person name="Nolan M."/>
            <person name="Chen F."/>
            <person name="Lucas S."/>
            <person name="Tice H."/>
            <person name="Cheng J.F."/>
            <person name="Han C."/>
            <person name="Detter J.C."/>
            <person name="Bruce D."/>
            <person name="Goodwin L."/>
            <person name="Chain P."/>
            <person name="Pitluck S."/>
            <person name="Goker M."/>
            <person name="Ovchinikova G."/>
            <person name="Pati A."/>
            <person name="Ivanova N."/>
            <person name="Mavromatis K."/>
            <person name="Chen A."/>
            <person name="Palaniappan K."/>
            <person name="Land M."/>
            <person name="Hauser L."/>
            <person name="Chang Y.J."/>
            <person name="Jeffries C.D."/>
            <person name="Bristow J."/>
            <person name="Eisen J.A."/>
            <person name="Markowitz V."/>
            <person name="Hugenholtz P."/>
            <person name="Kyrpides N.C."/>
            <person name="Klenk H.P."/>
        </authorList>
    </citation>
    <scope>NUCLEOTIDE SEQUENCE [LARGE SCALE GENOMIC DNA]</scope>
    <source>
        <strain evidence="14">DSM 44728 / CIP 108903 / NRRL B-16338 / NBRC 102104 / LLR-40K-21</strain>
    </source>
</reference>
<dbReference type="Gene3D" id="1.10.510.10">
    <property type="entry name" value="Transferase(Phosphotransferase) domain 1"/>
    <property type="match status" value="1"/>
</dbReference>
<feature type="domain" description="Protein kinase" evidence="11">
    <location>
        <begin position="11"/>
        <end position="242"/>
    </location>
</feature>
<keyword evidence="3" id="KW-0808">Transferase</keyword>
<keyword evidence="4" id="KW-0677">Repeat</keyword>
<dbReference type="Pfam" id="PF00069">
    <property type="entry name" value="Pkinase"/>
    <property type="match status" value="1"/>
</dbReference>
<dbReference type="EC" id="2.7.11.1" evidence="1"/>
<evidence type="ECO:0000313" key="14">
    <source>
        <dbReference type="Proteomes" id="UP000000844"/>
    </source>
</evidence>
<keyword evidence="5" id="KW-0547">Nucleotide-binding</keyword>
<feature type="compositionally biased region" description="Basic and acidic residues" evidence="10">
    <location>
        <begin position="330"/>
        <end position="342"/>
    </location>
</feature>
<keyword evidence="6 13" id="KW-0418">Kinase</keyword>
<feature type="compositionally biased region" description="Low complexity" evidence="10">
    <location>
        <begin position="463"/>
        <end position="482"/>
    </location>
</feature>
<dbReference type="InterPro" id="IPR011009">
    <property type="entry name" value="Kinase-like_dom_sf"/>
</dbReference>
<dbReference type="InterPro" id="IPR000719">
    <property type="entry name" value="Prot_kinase_dom"/>
</dbReference>
<proteinExistence type="predicted"/>
<dbReference type="STRING" id="446470.Snas_5305"/>
<keyword evidence="7" id="KW-0067">ATP-binding</keyword>
<evidence type="ECO:0000256" key="7">
    <source>
        <dbReference type="ARBA" id="ARBA00022840"/>
    </source>
</evidence>
<evidence type="ECO:0000259" key="12">
    <source>
        <dbReference type="PROSITE" id="PS51178"/>
    </source>
</evidence>
<comment type="catalytic activity">
    <reaction evidence="9">
        <text>L-seryl-[protein] + ATP = O-phospho-L-seryl-[protein] + ADP + H(+)</text>
        <dbReference type="Rhea" id="RHEA:17989"/>
        <dbReference type="Rhea" id="RHEA-COMP:9863"/>
        <dbReference type="Rhea" id="RHEA-COMP:11604"/>
        <dbReference type="ChEBI" id="CHEBI:15378"/>
        <dbReference type="ChEBI" id="CHEBI:29999"/>
        <dbReference type="ChEBI" id="CHEBI:30616"/>
        <dbReference type="ChEBI" id="CHEBI:83421"/>
        <dbReference type="ChEBI" id="CHEBI:456216"/>
        <dbReference type="EC" id="2.7.11.1"/>
    </reaction>
</comment>
<dbReference type="GO" id="GO:0004674">
    <property type="term" value="F:protein serine/threonine kinase activity"/>
    <property type="evidence" value="ECO:0007669"/>
    <property type="project" value="UniProtKB-KW"/>
</dbReference>
<evidence type="ECO:0000256" key="3">
    <source>
        <dbReference type="ARBA" id="ARBA00022679"/>
    </source>
</evidence>
<evidence type="ECO:0000256" key="5">
    <source>
        <dbReference type="ARBA" id="ARBA00022741"/>
    </source>
</evidence>
<dbReference type="SUPFAM" id="SSF54184">
    <property type="entry name" value="Penicillin-binding protein 2x (pbp-2x), c-terminal domain"/>
    <property type="match status" value="1"/>
</dbReference>
<accession>D3PUR5</accession>
<evidence type="ECO:0000256" key="9">
    <source>
        <dbReference type="ARBA" id="ARBA00048679"/>
    </source>
</evidence>
<protein>
    <recommendedName>
        <fullName evidence="1">non-specific serine/threonine protein kinase</fullName>
        <ecNumber evidence="1">2.7.11.1</ecNumber>
    </recommendedName>
</protein>
<feature type="region of interest" description="Disordered" evidence="10">
    <location>
        <begin position="294"/>
        <end position="392"/>
    </location>
</feature>
<feature type="domain" description="PASTA" evidence="12">
    <location>
        <begin position="492"/>
        <end position="557"/>
    </location>
</feature>
<evidence type="ECO:0000256" key="2">
    <source>
        <dbReference type="ARBA" id="ARBA00022527"/>
    </source>
</evidence>
<dbReference type="KEGG" id="sna:Snas_5305"/>
<dbReference type="Gene3D" id="3.30.200.20">
    <property type="entry name" value="Phosphorylase Kinase, domain 1"/>
    <property type="match status" value="1"/>
</dbReference>
<dbReference type="Pfam" id="PF03793">
    <property type="entry name" value="PASTA"/>
    <property type="match status" value="1"/>
</dbReference>
<dbReference type="PANTHER" id="PTHR43289">
    <property type="entry name" value="MITOGEN-ACTIVATED PROTEIN KINASE KINASE KINASE 20-RELATED"/>
    <property type="match status" value="1"/>
</dbReference>
<feature type="region of interest" description="Disordered" evidence="10">
    <location>
        <begin position="420"/>
        <end position="503"/>
    </location>
</feature>
<evidence type="ECO:0000256" key="8">
    <source>
        <dbReference type="ARBA" id="ARBA00047899"/>
    </source>
</evidence>
<keyword evidence="14" id="KW-1185">Reference proteome</keyword>
<name>D3PUR5_STANL</name>
<gene>
    <name evidence="13" type="ordered locus">Snas_5305</name>
</gene>
<feature type="region of interest" description="Disordered" evidence="10">
    <location>
        <begin position="560"/>
        <end position="581"/>
    </location>
</feature>
<evidence type="ECO:0000313" key="13">
    <source>
        <dbReference type="EMBL" id="ADD44939.1"/>
    </source>
</evidence>
<evidence type="ECO:0000256" key="1">
    <source>
        <dbReference type="ARBA" id="ARBA00012513"/>
    </source>
</evidence>
<evidence type="ECO:0000256" key="10">
    <source>
        <dbReference type="SAM" id="MobiDB-lite"/>
    </source>
</evidence>
<dbReference type="eggNOG" id="COG2815">
    <property type="taxonomic scope" value="Bacteria"/>
</dbReference>
<dbReference type="SMART" id="SM00740">
    <property type="entry name" value="PASTA"/>
    <property type="match status" value="1"/>
</dbReference>
<dbReference type="Gene3D" id="3.30.10.20">
    <property type="match status" value="1"/>
</dbReference>
<comment type="catalytic activity">
    <reaction evidence="8">
        <text>L-threonyl-[protein] + ATP = O-phospho-L-threonyl-[protein] + ADP + H(+)</text>
        <dbReference type="Rhea" id="RHEA:46608"/>
        <dbReference type="Rhea" id="RHEA-COMP:11060"/>
        <dbReference type="Rhea" id="RHEA-COMP:11605"/>
        <dbReference type="ChEBI" id="CHEBI:15378"/>
        <dbReference type="ChEBI" id="CHEBI:30013"/>
        <dbReference type="ChEBI" id="CHEBI:30616"/>
        <dbReference type="ChEBI" id="CHEBI:61977"/>
        <dbReference type="ChEBI" id="CHEBI:456216"/>
        <dbReference type="EC" id="2.7.11.1"/>
    </reaction>
</comment>
<dbReference type="PANTHER" id="PTHR43289:SF6">
    <property type="entry name" value="SERINE_THREONINE-PROTEIN KINASE NEKL-3"/>
    <property type="match status" value="1"/>
</dbReference>
<dbReference type="eggNOG" id="COG0515">
    <property type="taxonomic scope" value="Bacteria"/>
</dbReference>
<organism evidence="13 14">
    <name type="scientific">Stackebrandtia nassauensis (strain DSM 44728 / CIP 108903 / NRRL B-16338 / NBRC 102104 / LLR-40K-21)</name>
    <dbReference type="NCBI Taxonomy" id="446470"/>
    <lineage>
        <taxon>Bacteria</taxon>
        <taxon>Bacillati</taxon>
        <taxon>Actinomycetota</taxon>
        <taxon>Actinomycetes</taxon>
        <taxon>Glycomycetales</taxon>
        <taxon>Glycomycetaceae</taxon>
        <taxon>Stackebrandtia</taxon>
    </lineage>
</organism>
<evidence type="ECO:0000256" key="6">
    <source>
        <dbReference type="ARBA" id="ARBA00022777"/>
    </source>
</evidence>
<dbReference type="EMBL" id="CP001778">
    <property type="protein sequence ID" value="ADD44939.1"/>
    <property type="molecule type" value="Genomic_DNA"/>
</dbReference>
<evidence type="ECO:0000256" key="4">
    <source>
        <dbReference type="ARBA" id="ARBA00022737"/>
    </source>
</evidence>
<dbReference type="PROSITE" id="PS50011">
    <property type="entry name" value="PROTEIN_KINASE_DOM"/>
    <property type="match status" value="1"/>
</dbReference>
<dbReference type="Proteomes" id="UP000000844">
    <property type="component" value="Chromosome"/>
</dbReference>
<dbReference type="AlphaFoldDB" id="D3PUR5"/>
<sequence length="581" mass="60151">MQPGTCLGDRYTLEEHIGTSEHGSVWFGRDTVVDRPVRIKVLDPLLARDEEVRGRFWRTAMAMAELDVPGIVDVYDCVEQRDGDEVTVCQISERLEGETLRKVLIERSLEPEDALSLVAGLGWALQSAHEAGLRHANLKSSNLIVGPDSSVTIVDFGFSGTGAVADDVFALGAIAYECVTGALPFVVVPDVPPVEAERQPLSLPANLAPAVAAFVKRALSTDPEVRFGSAAILATECEQITYTNDVLGPLLERGVTELDGGSAAVATVALEPGATPLPHREAEAAPDAPVGRTMARSAPSLVSQPKRQPVAAPVESETAVVPVLEAASDPEPKPVAEPEKATTKAALPPPPKVRSKITPEFKAAPAAAAEPTTRLRDAAAPPPVSPPRERKSRKRLVLVAALLLLIGTAGAVGVSTLTTDGSVSATDEGGEAGGGGDGVTESDSDATSSKDTESQGGDKAGNEPSSAESSGSSSASDDASPSDGDEPDDNDEPAKVSVPNVVGQHPYKAYQTLKNAGLKVNAIESGKGDHACPVTDQSPDGGASVNEGSTVDIMFRMVRDPDRCDGNDGGGGGGDDHDDLD</sequence>
<dbReference type="HOGENOM" id="CLU_469211_0_0_11"/>
<dbReference type="InterPro" id="IPR005543">
    <property type="entry name" value="PASTA_dom"/>
</dbReference>
<evidence type="ECO:0000259" key="11">
    <source>
        <dbReference type="PROSITE" id="PS50011"/>
    </source>
</evidence>
<dbReference type="PROSITE" id="PS51178">
    <property type="entry name" value="PASTA"/>
    <property type="match status" value="1"/>
</dbReference>
<dbReference type="OrthoDB" id="9779541at2"/>
<dbReference type="SUPFAM" id="SSF56112">
    <property type="entry name" value="Protein kinase-like (PK-like)"/>
    <property type="match status" value="1"/>
</dbReference>
<dbReference type="RefSeq" id="WP_013020510.1">
    <property type="nucleotide sequence ID" value="NC_013947.1"/>
</dbReference>
<dbReference type="eggNOG" id="COG0810">
    <property type="taxonomic scope" value="Bacteria"/>
</dbReference>
<keyword evidence="2 13" id="KW-0723">Serine/threonine-protein kinase</keyword>
<dbReference type="GO" id="GO:0005524">
    <property type="term" value="F:ATP binding"/>
    <property type="evidence" value="ECO:0007669"/>
    <property type="project" value="UniProtKB-KW"/>
</dbReference>